<evidence type="ECO:0000256" key="13">
    <source>
        <dbReference type="ARBA" id="ARBA00023224"/>
    </source>
</evidence>
<dbReference type="OrthoDB" id="9927625at2759"/>
<keyword evidence="6 16" id="KW-1133">Transmembrane helix</keyword>
<feature type="transmembrane region" description="Helical" evidence="16">
    <location>
        <begin position="271"/>
        <end position="289"/>
    </location>
</feature>
<feature type="transmembrane region" description="Helical" evidence="16">
    <location>
        <begin position="174"/>
        <end position="199"/>
    </location>
</feature>
<evidence type="ECO:0000313" key="19">
    <source>
        <dbReference type="Proteomes" id="UP000275408"/>
    </source>
</evidence>
<comment type="subcellular location">
    <subcellularLocation>
        <location evidence="2">Cell membrane</location>
        <topology evidence="2">Multi-pass membrane protein</topology>
    </subcellularLocation>
    <subcellularLocation>
        <location evidence="1">Cell projection</location>
        <location evidence="1">Cilium membrane</location>
    </subcellularLocation>
</comment>
<evidence type="ECO:0000256" key="4">
    <source>
        <dbReference type="ARBA" id="ARBA00022475"/>
    </source>
</evidence>
<dbReference type="GO" id="GO:0005768">
    <property type="term" value="C:endosome"/>
    <property type="evidence" value="ECO:0007669"/>
    <property type="project" value="TreeGrafter"/>
</dbReference>
<evidence type="ECO:0000313" key="18">
    <source>
        <dbReference type="EMBL" id="RMX53829.1"/>
    </source>
</evidence>
<proteinExistence type="predicted"/>
<dbReference type="CDD" id="cd00637">
    <property type="entry name" value="7tm_classA_rhodopsin-like"/>
    <property type="match status" value="1"/>
</dbReference>
<feature type="compositionally biased region" description="Polar residues" evidence="15">
    <location>
        <begin position="389"/>
        <end position="398"/>
    </location>
</feature>
<feature type="transmembrane region" description="Helical" evidence="16">
    <location>
        <begin position="135"/>
        <end position="154"/>
    </location>
</feature>
<feature type="region of interest" description="Disordered" evidence="15">
    <location>
        <begin position="365"/>
        <end position="406"/>
    </location>
</feature>
<evidence type="ECO:0000256" key="2">
    <source>
        <dbReference type="ARBA" id="ARBA00004651"/>
    </source>
</evidence>
<dbReference type="PROSITE" id="PS50262">
    <property type="entry name" value="G_PROTEIN_RECEP_F1_2"/>
    <property type="match status" value="1"/>
</dbReference>
<dbReference type="EMBL" id="RCHS01001413">
    <property type="protein sequence ID" value="RMX53829.1"/>
    <property type="molecule type" value="Genomic_DNA"/>
</dbReference>
<keyword evidence="3" id="KW-0217">Developmental protein</keyword>
<dbReference type="Proteomes" id="UP000275408">
    <property type="component" value="Unassembled WGS sequence"/>
</dbReference>
<keyword evidence="11" id="KW-0675">Receptor</keyword>
<comment type="caution">
    <text evidence="18">The sequence shown here is derived from an EMBL/GenBank/DDBJ whole genome shotgun (WGS) entry which is preliminary data.</text>
</comment>
<dbReference type="GO" id="GO:0004930">
    <property type="term" value="F:G protein-coupled receptor activity"/>
    <property type="evidence" value="ECO:0007669"/>
    <property type="project" value="UniProtKB-KW"/>
</dbReference>
<keyword evidence="8" id="KW-0969">Cilium</keyword>
<gene>
    <name evidence="18" type="ORF">pdam_00000388</name>
</gene>
<evidence type="ECO:0000256" key="15">
    <source>
        <dbReference type="SAM" id="MobiDB-lite"/>
    </source>
</evidence>
<dbReference type="InterPro" id="IPR017452">
    <property type="entry name" value="GPCR_Rhodpsn_7TM"/>
</dbReference>
<dbReference type="Pfam" id="PF00001">
    <property type="entry name" value="7tm_1"/>
    <property type="match status" value="1"/>
</dbReference>
<evidence type="ECO:0000256" key="11">
    <source>
        <dbReference type="ARBA" id="ARBA00023170"/>
    </source>
</evidence>
<dbReference type="InterPro" id="IPR000276">
    <property type="entry name" value="GPCR_Rhodpsn"/>
</dbReference>
<keyword evidence="10" id="KW-1015">Disulfide bond</keyword>
<dbReference type="Gene3D" id="1.20.1070.10">
    <property type="entry name" value="Rhodopsin 7-helix transmembrane proteins"/>
    <property type="match status" value="1"/>
</dbReference>
<evidence type="ECO:0000256" key="14">
    <source>
        <dbReference type="ARBA" id="ARBA00023273"/>
    </source>
</evidence>
<feature type="transmembrane region" description="Helical" evidence="16">
    <location>
        <begin position="229"/>
        <end position="251"/>
    </location>
</feature>
<evidence type="ECO:0000256" key="12">
    <source>
        <dbReference type="ARBA" id="ARBA00023180"/>
    </source>
</evidence>
<dbReference type="PANTHER" id="PTHR22752:SF10">
    <property type="entry name" value="G-PROTEIN COUPLED RECEPTOR 161"/>
    <property type="match status" value="1"/>
</dbReference>
<organism evidence="18 19">
    <name type="scientific">Pocillopora damicornis</name>
    <name type="common">Cauliflower coral</name>
    <name type="synonym">Millepora damicornis</name>
    <dbReference type="NCBI Taxonomy" id="46731"/>
    <lineage>
        <taxon>Eukaryota</taxon>
        <taxon>Metazoa</taxon>
        <taxon>Cnidaria</taxon>
        <taxon>Anthozoa</taxon>
        <taxon>Hexacorallia</taxon>
        <taxon>Scleractinia</taxon>
        <taxon>Astrocoeniina</taxon>
        <taxon>Pocilloporidae</taxon>
        <taxon>Pocillopora</taxon>
    </lineage>
</organism>
<keyword evidence="5 16" id="KW-0812">Transmembrane</keyword>
<evidence type="ECO:0000256" key="8">
    <source>
        <dbReference type="ARBA" id="ARBA00023069"/>
    </source>
</evidence>
<keyword evidence="13" id="KW-0807">Transducer</keyword>
<feature type="domain" description="G-protein coupled receptors family 1 profile" evidence="17">
    <location>
        <begin position="35"/>
        <end position="287"/>
    </location>
</feature>
<evidence type="ECO:0000256" key="16">
    <source>
        <dbReference type="SAM" id="Phobius"/>
    </source>
</evidence>
<keyword evidence="19" id="KW-1185">Reference proteome</keyword>
<keyword evidence="12" id="KW-0325">Glycoprotein</keyword>
<accession>A0A3M6UJT9</accession>
<evidence type="ECO:0000256" key="1">
    <source>
        <dbReference type="ARBA" id="ARBA00004309"/>
    </source>
</evidence>
<evidence type="ECO:0000256" key="7">
    <source>
        <dbReference type="ARBA" id="ARBA00023040"/>
    </source>
</evidence>
<keyword evidence="7" id="KW-0297">G-protein coupled receptor</keyword>
<evidence type="ECO:0000256" key="6">
    <source>
        <dbReference type="ARBA" id="ARBA00022989"/>
    </source>
</evidence>
<evidence type="ECO:0000256" key="9">
    <source>
        <dbReference type="ARBA" id="ARBA00023136"/>
    </source>
</evidence>
<evidence type="ECO:0000256" key="5">
    <source>
        <dbReference type="ARBA" id="ARBA00022692"/>
    </source>
</evidence>
<feature type="transmembrane region" description="Helical" evidence="16">
    <location>
        <begin position="23"/>
        <end position="44"/>
    </location>
</feature>
<keyword evidence="14" id="KW-0966">Cell projection</keyword>
<protein>
    <recommendedName>
        <fullName evidence="17">G-protein coupled receptors family 1 profile domain-containing protein</fullName>
    </recommendedName>
</protein>
<sequence>MDNTTRSLLEQEDSLTTTGLKTASLLLFMLVGTFSNGRVLYTVLVVDVIRPPLNRFVASLSFADLASCLLLIPFALVSLASGKWIFGQVFCALHVTLGNYFAQVACLSVGAMVYERYQAIYRKRFPSLSRKNTNILLCFAWICPIPPSAVMLSHQFDYNAYTGMCFLAPQHWNAINIATEIAIAAFVVLFVTFSFRKILSLILPLRRRVSPGLLSNEEKLTMAAHVHSAWTLLTFILVYVILVAPIFIAGIVNNKSLYPGKSLIPDEVVCVFLWLYWLQCSIKPFVYVMRSNKCTRCLFCGFCVTGLEGEKLTSCFGRQHSRVYKANGDLFENNRGSCAGLPVNPDKDDGFLDLFRTMPISSPVRSVPEHARSADDGTSQSRQDRSPNQDDNSASNLNKMFKTLEI</sequence>
<dbReference type="AlphaFoldDB" id="A0A3M6UJT9"/>
<feature type="transmembrane region" description="Helical" evidence="16">
    <location>
        <begin position="85"/>
        <end position="114"/>
    </location>
</feature>
<dbReference type="PRINTS" id="PR00237">
    <property type="entry name" value="GPCRRHODOPSN"/>
</dbReference>
<name>A0A3M6UJT9_POCDA</name>
<reference evidence="18 19" key="1">
    <citation type="journal article" date="2018" name="Sci. Rep.">
        <title>Comparative analysis of the Pocillopora damicornis genome highlights role of immune system in coral evolution.</title>
        <authorList>
            <person name="Cunning R."/>
            <person name="Bay R.A."/>
            <person name="Gillette P."/>
            <person name="Baker A.C."/>
            <person name="Traylor-Knowles N."/>
        </authorList>
    </citation>
    <scope>NUCLEOTIDE SEQUENCE [LARGE SCALE GENOMIC DNA]</scope>
    <source>
        <strain evidence="18">RSMAS</strain>
        <tissue evidence="18">Whole animal</tissue>
    </source>
</reference>
<keyword evidence="4" id="KW-1003">Cell membrane</keyword>
<keyword evidence="9 16" id="KW-0472">Membrane</keyword>
<dbReference type="GO" id="GO:0060170">
    <property type="term" value="C:ciliary membrane"/>
    <property type="evidence" value="ECO:0007669"/>
    <property type="project" value="UniProtKB-SubCell"/>
</dbReference>
<dbReference type="PANTHER" id="PTHR22752">
    <property type="entry name" value="G PROTEIN-COUPLED RECEPTOR"/>
    <property type="match status" value="1"/>
</dbReference>
<dbReference type="SUPFAM" id="SSF81321">
    <property type="entry name" value="Family A G protein-coupled receptor-like"/>
    <property type="match status" value="1"/>
</dbReference>
<evidence type="ECO:0000256" key="10">
    <source>
        <dbReference type="ARBA" id="ARBA00023157"/>
    </source>
</evidence>
<evidence type="ECO:0000256" key="3">
    <source>
        <dbReference type="ARBA" id="ARBA00022473"/>
    </source>
</evidence>
<evidence type="ECO:0000259" key="17">
    <source>
        <dbReference type="PROSITE" id="PS50262"/>
    </source>
</evidence>
<feature type="transmembrane region" description="Helical" evidence="16">
    <location>
        <begin position="56"/>
        <end position="79"/>
    </location>
</feature>